<dbReference type="InterPro" id="IPR004714">
    <property type="entry name" value="Cyt_oxidase_maturation_cbb3"/>
</dbReference>
<evidence type="ECO:0000313" key="2">
    <source>
        <dbReference type="Proteomes" id="UP000242818"/>
    </source>
</evidence>
<dbReference type="RefSeq" id="WP_240619154.1">
    <property type="nucleotide sequence ID" value="NZ_FMAR01000004.1"/>
</dbReference>
<dbReference type="Proteomes" id="UP000242818">
    <property type="component" value="Unassembled WGS sequence"/>
</dbReference>
<evidence type="ECO:0000313" key="1">
    <source>
        <dbReference type="EMBL" id="SCC22778.1"/>
    </source>
</evidence>
<gene>
    <name evidence="1" type="ORF">GA0116948_104307</name>
</gene>
<sequence>MMSVIILLLLSSISVAALFLAGFLWSVKSGQYDDADSPPVRILFDPSSKTADNILDHE</sequence>
<dbReference type="NCBIfam" id="TIGR00847">
    <property type="entry name" value="ccoS"/>
    <property type="match status" value="1"/>
</dbReference>
<proteinExistence type="predicted"/>
<name>A0A1C4CUJ1_9BACT</name>
<keyword evidence="2" id="KW-1185">Reference proteome</keyword>
<accession>A0A1C4CUJ1</accession>
<dbReference type="AlphaFoldDB" id="A0A1C4CUJ1"/>
<dbReference type="STRING" id="1335309.GA0116948_104307"/>
<dbReference type="Pfam" id="PF03597">
    <property type="entry name" value="FixS"/>
    <property type="match status" value="1"/>
</dbReference>
<protein>
    <submittedName>
        <fullName evidence="1">Cytochrome oxidase maturation protein, cbb3-type</fullName>
    </submittedName>
</protein>
<organism evidence="1 2">
    <name type="scientific">Chitinophaga costaii</name>
    <dbReference type="NCBI Taxonomy" id="1335309"/>
    <lineage>
        <taxon>Bacteria</taxon>
        <taxon>Pseudomonadati</taxon>
        <taxon>Bacteroidota</taxon>
        <taxon>Chitinophagia</taxon>
        <taxon>Chitinophagales</taxon>
        <taxon>Chitinophagaceae</taxon>
        <taxon>Chitinophaga</taxon>
    </lineage>
</organism>
<reference evidence="1 2" key="1">
    <citation type="submission" date="2016-08" db="EMBL/GenBank/DDBJ databases">
        <authorList>
            <person name="Seilhamer J.J."/>
        </authorList>
    </citation>
    <scope>NUCLEOTIDE SEQUENCE [LARGE SCALE GENOMIC DNA]</scope>
    <source>
        <strain evidence="1 2">A37T2</strain>
    </source>
</reference>
<dbReference type="EMBL" id="FMAR01000004">
    <property type="protein sequence ID" value="SCC22778.1"/>
    <property type="molecule type" value="Genomic_DNA"/>
</dbReference>